<proteinExistence type="predicted"/>
<gene>
    <name evidence="1" type="ORF">S03H2_68852</name>
</gene>
<comment type="caution">
    <text evidence="1">The sequence shown here is derived from an EMBL/GenBank/DDBJ whole genome shotgun (WGS) entry which is preliminary data.</text>
</comment>
<reference evidence="1" key="1">
    <citation type="journal article" date="2014" name="Front. Microbiol.">
        <title>High frequency of phylogenetically diverse reductive dehalogenase-homologous genes in deep subseafloor sedimentary metagenomes.</title>
        <authorList>
            <person name="Kawai M."/>
            <person name="Futagami T."/>
            <person name="Toyoda A."/>
            <person name="Takaki Y."/>
            <person name="Nishi S."/>
            <person name="Hori S."/>
            <person name="Arai W."/>
            <person name="Tsubouchi T."/>
            <person name="Morono Y."/>
            <person name="Uchiyama I."/>
            <person name="Ito T."/>
            <person name="Fujiyama A."/>
            <person name="Inagaki F."/>
            <person name="Takami H."/>
        </authorList>
    </citation>
    <scope>NUCLEOTIDE SEQUENCE</scope>
    <source>
        <strain evidence="1">Expedition CK06-06</strain>
    </source>
</reference>
<organism evidence="1">
    <name type="scientific">marine sediment metagenome</name>
    <dbReference type="NCBI Taxonomy" id="412755"/>
    <lineage>
        <taxon>unclassified sequences</taxon>
        <taxon>metagenomes</taxon>
        <taxon>ecological metagenomes</taxon>
    </lineage>
</organism>
<accession>X1KFW1</accession>
<name>X1KFW1_9ZZZZ</name>
<evidence type="ECO:0000313" key="1">
    <source>
        <dbReference type="EMBL" id="GAH92505.1"/>
    </source>
</evidence>
<dbReference type="EMBL" id="BARU01045354">
    <property type="protein sequence ID" value="GAH92505.1"/>
    <property type="molecule type" value="Genomic_DNA"/>
</dbReference>
<sequence length="70" mass="6889">MNLYGVVKAIGDILPLGDRKIGISKFGGVLVDPAVGLPLAAASKANRVFAATSATATAVAPVQAIPTTAA</sequence>
<dbReference type="AlphaFoldDB" id="X1KFW1"/>
<protein>
    <submittedName>
        <fullName evidence="1">Uncharacterized protein</fullName>
    </submittedName>
</protein>
<feature type="non-terminal residue" evidence="1">
    <location>
        <position position="70"/>
    </location>
</feature>